<gene>
    <name evidence="1" type="ORF">EIP75_23205</name>
</gene>
<evidence type="ECO:0000313" key="2">
    <source>
        <dbReference type="Proteomes" id="UP000269265"/>
    </source>
</evidence>
<dbReference type="RefSeq" id="WP_125245566.1">
    <property type="nucleotide sequence ID" value="NZ_RSED01000036.1"/>
</dbReference>
<dbReference type="EMBL" id="RSED01000036">
    <property type="protein sequence ID" value="RRR99991.1"/>
    <property type="molecule type" value="Genomic_DNA"/>
</dbReference>
<dbReference type="Proteomes" id="UP000269265">
    <property type="component" value="Unassembled WGS sequence"/>
</dbReference>
<accession>A0A3R8S427</accession>
<dbReference type="AlphaFoldDB" id="A0A3R8S427"/>
<comment type="caution">
    <text evidence="1">The sequence shown here is derived from an EMBL/GenBank/DDBJ whole genome shotgun (WGS) entry which is preliminary data.</text>
</comment>
<name>A0A3R8S427_9BURK</name>
<sequence>MSKSQKHQGPDQIVPREKLDFQLDESTPRFWHGGNPFRTRLFDGMQAAFPDGERYFITSVRAFRHLIKDPKLAQDVKDFMRQEGQHGIAHTHYNDLLRKQGCDVDRILTDAKALFDDYTNKYSAEYNLALTAAFEHFTAMMAEGLFSKRDIMKDADPNVRAMWAWHAIEEMEHKAVAFDVMQQIAKVGYFKRCVAMTHALYKVVVDSIRLTNRLMVGDGFSLGKRVWLITKGLGWVYGPGGLFARNTFKLLDYYRPGFHPWQHKVVHSYPVWVRTYAETNDPMVAGNALFQAAH</sequence>
<proteinExistence type="predicted"/>
<protein>
    <submittedName>
        <fullName evidence="1">Metal-dependent hydrolase</fullName>
    </submittedName>
</protein>
<dbReference type="PANTHER" id="PTHR39456:SF1">
    <property type="entry name" value="METAL-DEPENDENT HYDROLASE"/>
    <property type="match status" value="1"/>
</dbReference>
<dbReference type="InterPro" id="IPR016516">
    <property type="entry name" value="UCP07580"/>
</dbReference>
<keyword evidence="2" id="KW-1185">Reference proteome</keyword>
<dbReference type="OrthoDB" id="4760165at2"/>
<evidence type="ECO:0000313" key="1">
    <source>
        <dbReference type="EMBL" id="RRR99991.1"/>
    </source>
</evidence>
<organism evidence="1 2">
    <name type="scientific">Aquabacterium soli</name>
    <dbReference type="NCBI Taxonomy" id="2493092"/>
    <lineage>
        <taxon>Bacteria</taxon>
        <taxon>Pseudomonadati</taxon>
        <taxon>Pseudomonadota</taxon>
        <taxon>Betaproteobacteria</taxon>
        <taxon>Burkholderiales</taxon>
        <taxon>Aquabacterium</taxon>
    </lineage>
</organism>
<keyword evidence="1" id="KW-0378">Hydrolase</keyword>
<dbReference type="GO" id="GO:0016787">
    <property type="term" value="F:hydrolase activity"/>
    <property type="evidence" value="ECO:0007669"/>
    <property type="project" value="UniProtKB-KW"/>
</dbReference>
<dbReference type="PIRSF" id="PIRSF007580">
    <property type="entry name" value="UCP07580"/>
    <property type="match status" value="1"/>
</dbReference>
<dbReference type="Pfam" id="PF10118">
    <property type="entry name" value="Metal_hydrol"/>
    <property type="match status" value="1"/>
</dbReference>
<dbReference type="PANTHER" id="PTHR39456">
    <property type="entry name" value="METAL-DEPENDENT HYDROLASE"/>
    <property type="match status" value="1"/>
</dbReference>
<reference evidence="1 2" key="1">
    <citation type="submission" date="2018-12" db="EMBL/GenBank/DDBJ databases">
        <title>The whole draft genome of Aquabacterium sp. SJQ9.</title>
        <authorList>
            <person name="Sun L."/>
            <person name="Gao X."/>
            <person name="Chen W."/>
            <person name="Huang K."/>
        </authorList>
    </citation>
    <scope>NUCLEOTIDE SEQUENCE [LARGE SCALE GENOMIC DNA]</scope>
    <source>
        <strain evidence="1 2">SJQ9</strain>
    </source>
</reference>